<name>A0A0B8MYN0_TALPI</name>
<accession>A0A0B8MYN0</accession>
<organism evidence="1 2">
    <name type="scientific">Talaromyces pinophilus</name>
    <name type="common">Penicillium pinophilum</name>
    <dbReference type="NCBI Taxonomy" id="128442"/>
    <lineage>
        <taxon>Eukaryota</taxon>
        <taxon>Fungi</taxon>
        <taxon>Dikarya</taxon>
        <taxon>Ascomycota</taxon>
        <taxon>Pezizomycotina</taxon>
        <taxon>Eurotiomycetes</taxon>
        <taxon>Eurotiomycetidae</taxon>
        <taxon>Eurotiales</taxon>
        <taxon>Trichocomaceae</taxon>
        <taxon>Talaromyces</taxon>
        <taxon>Talaromyces sect. Talaromyces</taxon>
    </lineage>
</organism>
<protein>
    <submittedName>
        <fullName evidence="1">Uncharacterized protein</fullName>
    </submittedName>
</protein>
<keyword evidence="2" id="KW-1185">Reference proteome</keyword>
<dbReference type="AlphaFoldDB" id="A0A0B8MYN0"/>
<evidence type="ECO:0000313" key="2">
    <source>
        <dbReference type="Proteomes" id="UP000053095"/>
    </source>
</evidence>
<sequence length="182" mass="20772">MANPNADSPDFNPETMTYLILGFDTTEIGPDGEELVLATDRTTDDSGQSPDQPFQIPLGTYFLTLRLAYERPIQVTNSQGQREDLFEKTMWHIETSSVVKAPDRSTRPILLICKPRDSIGEQLTYDVASTKFDRVYLGNIVFKNRGDYELMLVGDVHLCFWDDDGAMHEPLTRNLKYYIRVV</sequence>
<proteinExistence type="predicted"/>
<reference evidence="2" key="1">
    <citation type="journal article" date="2015" name="Genome Announc.">
        <title>Draft genome sequence of Talaromyces cellulolyticus strain Y-94, a source of lignocellulosic biomass-degrading enzymes.</title>
        <authorList>
            <person name="Fujii T."/>
            <person name="Koike H."/>
            <person name="Sawayama S."/>
            <person name="Yano S."/>
            <person name="Inoue H."/>
        </authorList>
    </citation>
    <scope>NUCLEOTIDE SEQUENCE [LARGE SCALE GENOMIC DNA]</scope>
    <source>
        <strain evidence="2">Y-94</strain>
    </source>
</reference>
<evidence type="ECO:0000313" key="1">
    <source>
        <dbReference type="EMBL" id="GAM41996.1"/>
    </source>
</evidence>
<dbReference type="Proteomes" id="UP000053095">
    <property type="component" value="Unassembled WGS sequence"/>
</dbReference>
<gene>
    <name evidence="1" type="ORF">TCE0_043r15578</name>
</gene>
<dbReference type="EMBL" id="DF933839">
    <property type="protein sequence ID" value="GAM41996.1"/>
    <property type="molecule type" value="Genomic_DNA"/>
</dbReference>